<dbReference type="GO" id="GO:0031213">
    <property type="term" value="C:RSF complex"/>
    <property type="evidence" value="ECO:0007669"/>
    <property type="project" value="InterPro"/>
</dbReference>
<organism evidence="6 7">
    <name type="scientific">Testicularia cyperi</name>
    <dbReference type="NCBI Taxonomy" id="1882483"/>
    <lineage>
        <taxon>Eukaryota</taxon>
        <taxon>Fungi</taxon>
        <taxon>Dikarya</taxon>
        <taxon>Basidiomycota</taxon>
        <taxon>Ustilaginomycotina</taxon>
        <taxon>Ustilaginomycetes</taxon>
        <taxon>Ustilaginales</taxon>
        <taxon>Anthracoideaceae</taxon>
        <taxon>Testicularia</taxon>
    </lineage>
</organism>
<dbReference type="GO" id="GO:0006355">
    <property type="term" value="P:regulation of DNA-templated transcription"/>
    <property type="evidence" value="ECO:0007669"/>
    <property type="project" value="InterPro"/>
</dbReference>
<feature type="region of interest" description="Disordered" evidence="4">
    <location>
        <begin position="630"/>
        <end position="957"/>
    </location>
</feature>
<dbReference type="InterPro" id="IPR028938">
    <property type="entry name" value="Rsf1-like"/>
</dbReference>
<keyword evidence="2" id="KW-0863">Zinc-finger</keyword>
<evidence type="ECO:0000313" key="6">
    <source>
        <dbReference type="EMBL" id="PWZ01574.1"/>
    </source>
</evidence>
<feature type="domain" description="Zinc finger PHD-type" evidence="5">
    <location>
        <begin position="567"/>
        <end position="627"/>
    </location>
</feature>
<feature type="compositionally biased region" description="Polar residues" evidence="4">
    <location>
        <begin position="824"/>
        <end position="841"/>
    </location>
</feature>
<sequence>MPRRAVAPAALAGASSLVRPVQPEVHPITNRLRKMWKFAAICQFLFVFDEAFGMSGFETETLEADFESSETEVIPDLARRLLYSLTLDRNIDLTNWEHNLRCQYLLRDPDNNSFGTEEAPLSWGQLSLENKIAALHDLCEWQLQDPERFRKLVKSEEDITTWRVSPIGWDKDDNAYWLFDDNRIWIQRPEPEPTPPAKVKVPAKKGSKRARLEAAAAKRAAKASETAAADAATSTPSSPAKRNRASLGGSSDYRSTPSRPPPRRGTRTSARFAPPEDVAMDPSTNNANLDDSSSDLSDPPDDLTLEHDSSPAAEANGDGGAKPKHESESPAPNDNEPMEEQAQQHMEHETEREAEEEGWVEFETIVDWQEFAKRFAKSKDPNEKNLYQFINDEILDTVMTAIDEADKQKALEQAMANRKRSSRIALKESEREERERDREARARMEEKMANIRREEELKRRREEEDMQAHYARENRIKEREERLRARELELENKAIREEEERERREKEREDRIRRREEIIANGGIPPPSKDSTPVPDEVSADAINGHAGEMDGEEEEEEEEEEDWELDCEVCGKAAINPPNEDNEIVCCEQCGVWQHVKCWNKFDKHVLGRKKNRDWASIDFFCSKCRPPADGVPRPVPGMPYRREKPSPSANSAGRSSVDPESPSRHSGAAAAAPLGVSSRPKIKLTLGPKEAGKPADASTGSQQSQEQPRLLPAVVVPSQGQVPTRPPQPAETGTLTSSGASSAGILASAPVSLPPPSSHPKPVVAGTTQQIQAGTIGQPPLAAQANGDHRTVVGASVSTNDNIVPAKSSSDGSTGLGLGRPSTVSPSTGDSSRSPQTGSAGLGNGTPGAAQSRSPSYGSALGSPGLRRPSQVSGSFPLRHTPAKSPLSRPYDATTSNGDAHAPRAVSPSENRGSGPLASLSAAAQTMQQIPPARLPPPSSATSVAGPAPSTLGSVAGSVFSQATAVDATSVSDASTATPSEAAAAFRTLDNGMSELPQLFTDPTHRNAATAPLRKPTTSEKPVELANAHIPSPEPKPSSTDQTREA</sequence>
<proteinExistence type="predicted"/>
<feature type="compositionally biased region" description="Acidic residues" evidence="4">
    <location>
        <begin position="550"/>
        <end position="562"/>
    </location>
</feature>
<dbReference type="InParanoid" id="A0A317XT94"/>
<dbReference type="Proteomes" id="UP000246740">
    <property type="component" value="Unassembled WGS sequence"/>
</dbReference>
<dbReference type="OrthoDB" id="303107at2759"/>
<dbReference type="SUPFAM" id="SSF57903">
    <property type="entry name" value="FYVE/PHD zinc finger"/>
    <property type="match status" value="1"/>
</dbReference>
<dbReference type="CDD" id="cd15489">
    <property type="entry name" value="PHD_SF"/>
    <property type="match status" value="1"/>
</dbReference>
<evidence type="ECO:0000313" key="7">
    <source>
        <dbReference type="Proteomes" id="UP000246740"/>
    </source>
</evidence>
<dbReference type="SMART" id="SM00249">
    <property type="entry name" value="PHD"/>
    <property type="match status" value="1"/>
</dbReference>
<keyword evidence="3" id="KW-0862">Zinc</keyword>
<dbReference type="InterPro" id="IPR019786">
    <property type="entry name" value="Zinc_finger_PHD-type_CS"/>
</dbReference>
<evidence type="ECO:0000256" key="1">
    <source>
        <dbReference type="ARBA" id="ARBA00022723"/>
    </source>
</evidence>
<dbReference type="STRING" id="1882483.A0A317XT94"/>
<evidence type="ECO:0000256" key="3">
    <source>
        <dbReference type="ARBA" id="ARBA00022833"/>
    </source>
</evidence>
<dbReference type="EMBL" id="KZ819190">
    <property type="protein sequence ID" value="PWZ01574.1"/>
    <property type="molecule type" value="Genomic_DNA"/>
</dbReference>
<dbReference type="AlphaFoldDB" id="A0A317XT94"/>
<dbReference type="Gene3D" id="3.30.40.10">
    <property type="entry name" value="Zinc/RING finger domain, C3HC4 (zinc finger)"/>
    <property type="match status" value="1"/>
</dbReference>
<dbReference type="GO" id="GO:0008270">
    <property type="term" value="F:zinc ion binding"/>
    <property type="evidence" value="ECO:0007669"/>
    <property type="project" value="UniProtKB-KW"/>
</dbReference>
<feature type="compositionally biased region" description="Low complexity" evidence="4">
    <location>
        <begin position="213"/>
        <end position="240"/>
    </location>
</feature>
<feature type="region of interest" description="Disordered" evidence="4">
    <location>
        <begin position="187"/>
        <end position="359"/>
    </location>
</feature>
<dbReference type="InterPro" id="IPR019787">
    <property type="entry name" value="Znf_PHD-finger"/>
</dbReference>
<feature type="region of interest" description="Disordered" evidence="4">
    <location>
        <begin position="990"/>
        <end position="1048"/>
    </location>
</feature>
<dbReference type="PANTHER" id="PTHR14296:SF3">
    <property type="entry name" value="DIKAR, ISOFORM F"/>
    <property type="match status" value="1"/>
</dbReference>
<dbReference type="InterPro" id="IPR011011">
    <property type="entry name" value="Znf_FYVE_PHD"/>
</dbReference>
<evidence type="ECO:0000259" key="5">
    <source>
        <dbReference type="SMART" id="SM00249"/>
    </source>
</evidence>
<evidence type="ECO:0000256" key="2">
    <source>
        <dbReference type="ARBA" id="ARBA00022771"/>
    </source>
</evidence>
<dbReference type="InterPro" id="IPR013083">
    <property type="entry name" value="Znf_RING/FYVE/PHD"/>
</dbReference>
<dbReference type="PROSITE" id="PS01359">
    <property type="entry name" value="ZF_PHD_1"/>
    <property type="match status" value="1"/>
</dbReference>
<feature type="compositionally biased region" description="Low complexity" evidence="4">
    <location>
        <begin position="762"/>
        <end position="780"/>
    </location>
</feature>
<feature type="region of interest" description="Disordered" evidence="4">
    <location>
        <begin position="516"/>
        <end position="562"/>
    </location>
</feature>
<dbReference type="InterPro" id="IPR001965">
    <property type="entry name" value="Znf_PHD"/>
</dbReference>
<feature type="compositionally biased region" description="Low complexity" evidence="4">
    <location>
        <begin position="732"/>
        <end position="753"/>
    </location>
</feature>
<name>A0A317XT94_9BASI</name>
<feature type="compositionally biased region" description="Polar residues" evidence="4">
    <location>
        <begin position="1039"/>
        <end position="1048"/>
    </location>
</feature>
<dbReference type="Pfam" id="PF00628">
    <property type="entry name" value="PHD"/>
    <property type="match status" value="1"/>
</dbReference>
<gene>
    <name evidence="6" type="ORF">BCV70DRAFT_210769</name>
</gene>
<feature type="region of interest" description="Disordered" evidence="4">
    <location>
        <begin position="415"/>
        <end position="445"/>
    </location>
</feature>
<feature type="compositionally biased region" description="Basic and acidic residues" evidence="4">
    <location>
        <begin position="425"/>
        <end position="445"/>
    </location>
</feature>
<protein>
    <recommendedName>
        <fullName evidence="5">Zinc finger PHD-type domain-containing protein</fullName>
    </recommendedName>
</protein>
<accession>A0A317XT94</accession>
<dbReference type="PANTHER" id="PTHR14296">
    <property type="entry name" value="REMODELING AND SPACING FACTOR 1"/>
    <property type="match status" value="1"/>
</dbReference>
<keyword evidence="7" id="KW-1185">Reference proteome</keyword>
<evidence type="ECO:0000256" key="4">
    <source>
        <dbReference type="SAM" id="MobiDB-lite"/>
    </source>
</evidence>
<keyword evidence="1" id="KW-0479">Metal-binding</keyword>
<reference evidence="6 7" key="1">
    <citation type="journal article" date="2018" name="Mol. Biol. Evol.">
        <title>Broad Genomic Sampling Reveals a Smut Pathogenic Ancestry of the Fungal Clade Ustilaginomycotina.</title>
        <authorList>
            <person name="Kijpornyongpan T."/>
            <person name="Mondo S.J."/>
            <person name="Barry K."/>
            <person name="Sandor L."/>
            <person name="Lee J."/>
            <person name="Lipzen A."/>
            <person name="Pangilinan J."/>
            <person name="LaButti K."/>
            <person name="Hainaut M."/>
            <person name="Henrissat B."/>
            <person name="Grigoriev I.V."/>
            <person name="Spatafora J.W."/>
            <person name="Aime M.C."/>
        </authorList>
    </citation>
    <scope>NUCLEOTIDE SEQUENCE [LARGE SCALE GENOMIC DNA]</scope>
    <source>
        <strain evidence="6 7">MCA 3645</strain>
    </source>
</reference>
<feature type="compositionally biased region" description="Polar residues" evidence="4">
    <location>
        <begin position="700"/>
        <end position="709"/>
    </location>
</feature>